<dbReference type="PANTHER" id="PTHR11777:SF9">
    <property type="entry name" value="ALANINE--TRNA LIGASE, CYTOPLASMIC"/>
    <property type="match status" value="1"/>
</dbReference>
<dbReference type="FunFam" id="3.30.930.10:FF:000180">
    <property type="entry name" value="Alanyl tRNA synthetase"/>
    <property type="match status" value="1"/>
</dbReference>
<name>A0A3G2J6J0_9ACTN</name>
<evidence type="ECO:0000313" key="12">
    <source>
        <dbReference type="Proteomes" id="UP000268329"/>
    </source>
</evidence>
<dbReference type="PROSITE" id="PS50860">
    <property type="entry name" value="AA_TRNA_LIGASE_II_ALA"/>
    <property type="match status" value="1"/>
</dbReference>
<evidence type="ECO:0000256" key="3">
    <source>
        <dbReference type="ARBA" id="ARBA00022555"/>
    </source>
</evidence>
<dbReference type="Gene3D" id="3.30.930.10">
    <property type="entry name" value="Bira Bifunctional Protein, Domain 2"/>
    <property type="match status" value="1"/>
</dbReference>
<dbReference type="Proteomes" id="UP000268329">
    <property type="component" value="Chromosome"/>
</dbReference>
<gene>
    <name evidence="11" type="ORF">D9753_01245</name>
</gene>
<evidence type="ECO:0000256" key="8">
    <source>
        <dbReference type="ARBA" id="ARBA00022917"/>
    </source>
</evidence>
<dbReference type="EMBL" id="CP033073">
    <property type="protein sequence ID" value="AYN37816.1"/>
    <property type="molecule type" value="Genomic_DNA"/>
</dbReference>
<evidence type="ECO:0000256" key="4">
    <source>
        <dbReference type="ARBA" id="ARBA00022598"/>
    </source>
</evidence>
<keyword evidence="6" id="KW-0067">ATP-binding</keyword>
<evidence type="ECO:0000256" key="7">
    <source>
        <dbReference type="ARBA" id="ARBA00022884"/>
    </source>
</evidence>
<dbReference type="EC" id="6.1.1.7" evidence="2"/>
<evidence type="ECO:0000256" key="1">
    <source>
        <dbReference type="ARBA" id="ARBA00008226"/>
    </source>
</evidence>
<keyword evidence="8" id="KW-0648">Protein biosynthesis</keyword>
<dbReference type="OrthoDB" id="9803884at2"/>
<evidence type="ECO:0000256" key="6">
    <source>
        <dbReference type="ARBA" id="ARBA00022840"/>
    </source>
</evidence>
<dbReference type="KEGG" id="sdd:D9753_01245"/>
<keyword evidence="7" id="KW-0694">RNA-binding</keyword>
<dbReference type="GO" id="GO:0006419">
    <property type="term" value="P:alanyl-tRNA aminoacylation"/>
    <property type="evidence" value="ECO:0007669"/>
    <property type="project" value="InterPro"/>
</dbReference>
<keyword evidence="3" id="KW-0820">tRNA-binding</keyword>
<dbReference type="AlphaFoldDB" id="A0A3G2J6J0"/>
<dbReference type="SUPFAM" id="SSF101353">
    <property type="entry name" value="Putative anticodon-binding domain of alanyl-tRNA synthetase (AlaRS)"/>
    <property type="match status" value="1"/>
</dbReference>
<dbReference type="InterPro" id="IPR050058">
    <property type="entry name" value="Ala-tRNA_ligase"/>
</dbReference>
<dbReference type="RefSeq" id="WP_121785326.1">
    <property type="nucleotide sequence ID" value="NZ_CP033073.1"/>
</dbReference>
<dbReference type="PRINTS" id="PR00980">
    <property type="entry name" value="TRNASYNTHALA"/>
</dbReference>
<dbReference type="GO" id="GO:0005829">
    <property type="term" value="C:cytosol"/>
    <property type="evidence" value="ECO:0007669"/>
    <property type="project" value="TreeGrafter"/>
</dbReference>
<evidence type="ECO:0000313" key="11">
    <source>
        <dbReference type="EMBL" id="AYN37816.1"/>
    </source>
</evidence>
<accession>A0A3G2J6J0</accession>
<dbReference type="Pfam" id="PF01411">
    <property type="entry name" value="tRNA-synt_2c"/>
    <property type="match status" value="1"/>
</dbReference>
<dbReference type="InterPro" id="IPR002318">
    <property type="entry name" value="Ala-tRNA-lgiase_IIc"/>
</dbReference>
<dbReference type="InterPro" id="IPR018164">
    <property type="entry name" value="Ala-tRNA-synth_IIc_N"/>
</dbReference>
<dbReference type="CDD" id="cd00673">
    <property type="entry name" value="AlaRS_core"/>
    <property type="match status" value="1"/>
</dbReference>
<dbReference type="SUPFAM" id="SSF55681">
    <property type="entry name" value="Class II aaRS and biotin synthetases"/>
    <property type="match status" value="1"/>
</dbReference>
<dbReference type="InterPro" id="IPR018165">
    <property type="entry name" value="Ala-tRNA-synth_IIc_core"/>
</dbReference>
<evidence type="ECO:0000256" key="2">
    <source>
        <dbReference type="ARBA" id="ARBA00013168"/>
    </source>
</evidence>
<sequence>MNTDQIVRTFLEYFEDRGHRRITGSTLLPPPGDSVLFTTSGMHPLTPYLEGRPHPLGRRLTNVQRCLRTTDLDEVGDRTHLTVFEMLGTWSLGDYGGPSSLDWGYGLLTEGLGIDPGLLHVTVFGGDDLTGPDTASLEVWQGRGVPVELTVEDNWWSNGPTGPCGPDSEIFLWTGDTPPESTPTGDERWVEVWNHVMMRYRRLADGSLVPLPQHNVDTGLGVERLASLLQGRTSVFECDVFDPWRRLLPALWQLDEVSLRLVCDHVRSAIVVIGDGVRPASTGRGYVLRRLLRRVLTVLRRDDPSRGLGDLPDELVRHTLDRFRQDEDPDVVRRVLLDEEHRFGRLLERGRQVLARPRFRGPLSEEDLHHLHDTYGLPRDLVLNLRPQ</sequence>
<dbReference type="GO" id="GO:0000049">
    <property type="term" value="F:tRNA binding"/>
    <property type="evidence" value="ECO:0007669"/>
    <property type="project" value="UniProtKB-KW"/>
</dbReference>
<evidence type="ECO:0000256" key="5">
    <source>
        <dbReference type="ARBA" id="ARBA00022741"/>
    </source>
</evidence>
<feature type="domain" description="Alanyl-transfer RNA synthetases family profile" evidence="10">
    <location>
        <begin position="1"/>
        <end position="388"/>
    </location>
</feature>
<dbReference type="GO" id="GO:0004813">
    <property type="term" value="F:alanine-tRNA ligase activity"/>
    <property type="evidence" value="ECO:0007669"/>
    <property type="project" value="UniProtKB-EC"/>
</dbReference>
<keyword evidence="9" id="KW-0030">Aminoacyl-tRNA synthetase</keyword>
<keyword evidence="4" id="KW-0436">Ligase</keyword>
<evidence type="ECO:0000256" key="9">
    <source>
        <dbReference type="ARBA" id="ARBA00023146"/>
    </source>
</evidence>
<evidence type="ECO:0000259" key="10">
    <source>
        <dbReference type="PROSITE" id="PS50860"/>
    </source>
</evidence>
<keyword evidence="12" id="KW-1185">Reference proteome</keyword>
<protein>
    <recommendedName>
        <fullName evidence="2">alanine--tRNA ligase</fullName>
        <ecNumber evidence="2">6.1.1.7</ecNumber>
    </recommendedName>
</protein>
<proteinExistence type="inferred from homology"/>
<organism evidence="11 12">
    <name type="scientific">Streptomyces dangxiongensis</name>
    <dbReference type="NCBI Taxonomy" id="1442032"/>
    <lineage>
        <taxon>Bacteria</taxon>
        <taxon>Bacillati</taxon>
        <taxon>Actinomycetota</taxon>
        <taxon>Actinomycetes</taxon>
        <taxon>Kitasatosporales</taxon>
        <taxon>Streptomycetaceae</taxon>
        <taxon>Streptomyces</taxon>
    </lineage>
</organism>
<dbReference type="GO" id="GO:0002161">
    <property type="term" value="F:aminoacyl-tRNA deacylase activity"/>
    <property type="evidence" value="ECO:0007669"/>
    <property type="project" value="TreeGrafter"/>
</dbReference>
<dbReference type="GO" id="GO:0005524">
    <property type="term" value="F:ATP binding"/>
    <property type="evidence" value="ECO:0007669"/>
    <property type="project" value="UniProtKB-KW"/>
</dbReference>
<dbReference type="PANTHER" id="PTHR11777">
    <property type="entry name" value="ALANYL-TRNA SYNTHETASE"/>
    <property type="match status" value="1"/>
</dbReference>
<dbReference type="InterPro" id="IPR045864">
    <property type="entry name" value="aa-tRNA-synth_II/BPL/LPL"/>
</dbReference>
<reference evidence="11 12" key="1">
    <citation type="submission" date="2018-10" db="EMBL/GenBank/DDBJ databases">
        <title>The genome of Streptomyces dangxiongensis Z022.</title>
        <authorList>
            <person name="Zhang B."/>
        </authorList>
    </citation>
    <scope>NUCLEOTIDE SEQUENCE [LARGE SCALE GENOMIC DNA]</scope>
    <source>
        <strain evidence="11 12">Z022</strain>
    </source>
</reference>
<comment type="similarity">
    <text evidence="1">Belongs to the class-II aminoacyl-tRNA synthetase family.</text>
</comment>
<keyword evidence="5" id="KW-0547">Nucleotide-binding</keyword>
<dbReference type="InterPro" id="IPR018162">
    <property type="entry name" value="Ala-tRNA-ligase_IIc_anticod-bd"/>
</dbReference>